<dbReference type="CDD" id="cd00082">
    <property type="entry name" value="HisKA"/>
    <property type="match status" value="1"/>
</dbReference>
<dbReference type="Pfam" id="PF05227">
    <property type="entry name" value="CHASE3"/>
    <property type="match status" value="1"/>
</dbReference>
<dbReference type="FunFam" id="3.30.450.20:FF:000168">
    <property type="entry name" value="Two-component sensor histidine kinase"/>
    <property type="match status" value="1"/>
</dbReference>
<dbReference type="CDD" id="cd19410">
    <property type="entry name" value="HK9-like_sensor"/>
    <property type="match status" value="1"/>
</dbReference>
<evidence type="ECO:0000256" key="7">
    <source>
        <dbReference type="ARBA" id="ARBA00022777"/>
    </source>
</evidence>
<dbReference type="CDD" id="cd00130">
    <property type="entry name" value="PAS"/>
    <property type="match status" value="1"/>
</dbReference>
<keyword evidence="10" id="KW-0472">Membrane</keyword>
<feature type="transmembrane region" description="Helical" evidence="10">
    <location>
        <begin position="51"/>
        <end position="73"/>
    </location>
</feature>
<dbReference type="EC" id="2.7.13.3" evidence="2"/>
<feature type="domain" description="PAS" evidence="12">
    <location>
        <begin position="263"/>
        <end position="305"/>
    </location>
</feature>
<dbReference type="SUPFAM" id="SSF55874">
    <property type="entry name" value="ATPase domain of HSP90 chaperone/DNA topoisomerase II/histidine kinase"/>
    <property type="match status" value="1"/>
</dbReference>
<evidence type="ECO:0000256" key="4">
    <source>
        <dbReference type="ARBA" id="ARBA00022679"/>
    </source>
</evidence>
<feature type="transmembrane region" description="Helical" evidence="10">
    <location>
        <begin position="217"/>
        <end position="239"/>
    </location>
</feature>
<dbReference type="InterPro" id="IPR007891">
    <property type="entry name" value="CHASE3"/>
</dbReference>
<dbReference type="GO" id="GO:0005524">
    <property type="term" value="F:ATP binding"/>
    <property type="evidence" value="ECO:0007669"/>
    <property type="project" value="UniProtKB-KW"/>
</dbReference>
<dbReference type="NCBIfam" id="TIGR00229">
    <property type="entry name" value="sensory_box"/>
    <property type="match status" value="1"/>
</dbReference>
<keyword evidence="14" id="KW-1185">Reference proteome</keyword>
<protein>
    <recommendedName>
        <fullName evidence="2">histidine kinase</fullName>
        <ecNumber evidence="2">2.7.13.3</ecNumber>
    </recommendedName>
</protein>
<dbReference type="SMART" id="SM00388">
    <property type="entry name" value="HisKA"/>
    <property type="match status" value="1"/>
</dbReference>
<dbReference type="PANTHER" id="PTHR43065">
    <property type="entry name" value="SENSOR HISTIDINE KINASE"/>
    <property type="match status" value="1"/>
</dbReference>
<evidence type="ECO:0000256" key="8">
    <source>
        <dbReference type="ARBA" id="ARBA00022840"/>
    </source>
</evidence>
<evidence type="ECO:0000256" key="1">
    <source>
        <dbReference type="ARBA" id="ARBA00000085"/>
    </source>
</evidence>
<dbReference type="SMART" id="SM00091">
    <property type="entry name" value="PAS"/>
    <property type="match status" value="1"/>
</dbReference>
<dbReference type="Pfam" id="PF13426">
    <property type="entry name" value="PAS_9"/>
    <property type="match status" value="1"/>
</dbReference>
<gene>
    <name evidence="13" type="ORF">E4K65_10985</name>
</gene>
<dbReference type="InterPro" id="IPR004358">
    <property type="entry name" value="Sig_transdc_His_kin-like_C"/>
</dbReference>
<dbReference type="OrthoDB" id="9789238at2"/>
<dbReference type="PROSITE" id="PS50112">
    <property type="entry name" value="PAS"/>
    <property type="match status" value="1"/>
</dbReference>
<evidence type="ECO:0000256" key="6">
    <source>
        <dbReference type="ARBA" id="ARBA00022741"/>
    </source>
</evidence>
<dbReference type="Pfam" id="PF02518">
    <property type="entry name" value="HATPase_c"/>
    <property type="match status" value="1"/>
</dbReference>
<accession>A0A4Y9M0A8</accession>
<dbReference type="PRINTS" id="PR00344">
    <property type="entry name" value="BCTRLSENSOR"/>
</dbReference>
<evidence type="ECO:0000313" key="13">
    <source>
        <dbReference type="EMBL" id="TFV48619.1"/>
    </source>
</evidence>
<feature type="domain" description="Histidine kinase" evidence="11">
    <location>
        <begin position="414"/>
        <end position="630"/>
    </location>
</feature>
<dbReference type="PROSITE" id="PS50109">
    <property type="entry name" value="HIS_KIN"/>
    <property type="match status" value="1"/>
</dbReference>
<keyword evidence="3" id="KW-0597">Phosphoprotein</keyword>
<dbReference type="GO" id="GO:0042802">
    <property type="term" value="F:identical protein binding"/>
    <property type="evidence" value="ECO:0007669"/>
    <property type="project" value="UniProtKB-ARBA"/>
</dbReference>
<keyword evidence="9" id="KW-0902">Two-component regulatory system</keyword>
<dbReference type="InterPro" id="IPR036890">
    <property type="entry name" value="HATPase_C_sf"/>
</dbReference>
<keyword evidence="6" id="KW-0547">Nucleotide-binding</keyword>
<dbReference type="InterPro" id="IPR005467">
    <property type="entry name" value="His_kinase_dom"/>
</dbReference>
<dbReference type="GO" id="GO:0000155">
    <property type="term" value="F:phosphorelay sensor kinase activity"/>
    <property type="evidence" value="ECO:0007669"/>
    <property type="project" value="InterPro"/>
</dbReference>
<sequence>MSGSRPPYPCYCPVMLWRRHQNTRGHTSIEDPRPMSVPVRALPLRWFARPLILAVAVLVTLFAATSFLGLQYWQERQAVHHFIEHSRQVLETLDRLRAIVAELETERRGYLMTLDPAYLKAYGVSDESVRREAQALQILVADDPLQGLRAGHLALTVTATLREIDELLKTAGTSGLAALAMIRSMDEIRSQIDQMVDHERFRLADREARAEAFEQRWTWLIAGAVVLVIALAGAALALARLETKRRRKAIEENIQLQSDLAARDIKIRRLFDANIIGIIIWEVEGRILEANDAFLRIVGYDREDLNAGRLHRTDLTPPEWRARDVQTVAELKRVGTAQPFEKEYVRKDGSRVPVLIGGTMFGEDADNGVGFVLDLTPLKRAEAEGREHERRYREALMELAHANRVTTMGQLTASIAHEVNQPIAAIVANAEAGLNWLEAQPPNLERVRQTLDWITKDGMRAGDIIGRIRALIRNAPPQKETLEINQAVLEVIALTRSEAFKNGVSVRTQFADGLPPVQADRVQLQQVVLNLIVNAIEAMAAVGEGGRELLISTGRHGSDGVHVTLRDSGPGLDPKNVERLFEAFYTTKPTGMGMGLAICRSIIEAHGGRMWAGANEPRGAFFQFTLPLALDETAPRLLEADEVSGRRSAAR</sequence>
<comment type="caution">
    <text evidence="13">The sequence shown here is derived from an EMBL/GenBank/DDBJ whole genome shotgun (WGS) entry which is preliminary data.</text>
</comment>
<dbReference type="InterPro" id="IPR036097">
    <property type="entry name" value="HisK_dim/P_sf"/>
</dbReference>
<evidence type="ECO:0000256" key="3">
    <source>
        <dbReference type="ARBA" id="ARBA00022553"/>
    </source>
</evidence>
<dbReference type="SUPFAM" id="SSF55785">
    <property type="entry name" value="PYP-like sensor domain (PAS domain)"/>
    <property type="match status" value="1"/>
</dbReference>
<evidence type="ECO:0000313" key="14">
    <source>
        <dbReference type="Proteomes" id="UP000297966"/>
    </source>
</evidence>
<evidence type="ECO:0000256" key="9">
    <source>
        <dbReference type="ARBA" id="ARBA00023012"/>
    </source>
</evidence>
<keyword evidence="4" id="KW-0808">Transferase</keyword>
<keyword evidence="8" id="KW-0067">ATP-binding</keyword>
<comment type="catalytic activity">
    <reaction evidence="1">
        <text>ATP + protein L-histidine = ADP + protein N-phospho-L-histidine.</text>
        <dbReference type="EC" id="2.7.13.3"/>
    </reaction>
</comment>
<dbReference type="AlphaFoldDB" id="A0A4Y9M0A8"/>
<evidence type="ECO:0000259" key="12">
    <source>
        <dbReference type="PROSITE" id="PS50112"/>
    </source>
</evidence>
<dbReference type="EMBL" id="SPQT01000004">
    <property type="protein sequence ID" value="TFV48619.1"/>
    <property type="molecule type" value="Genomic_DNA"/>
</dbReference>
<dbReference type="Gene3D" id="1.10.287.130">
    <property type="match status" value="1"/>
</dbReference>
<evidence type="ECO:0000259" key="11">
    <source>
        <dbReference type="PROSITE" id="PS50109"/>
    </source>
</evidence>
<dbReference type="Proteomes" id="UP000297966">
    <property type="component" value="Unassembled WGS sequence"/>
</dbReference>
<evidence type="ECO:0000256" key="5">
    <source>
        <dbReference type="ARBA" id="ARBA00022737"/>
    </source>
</evidence>
<keyword evidence="5" id="KW-0677">Repeat</keyword>
<dbReference type="PANTHER" id="PTHR43065:SF10">
    <property type="entry name" value="PEROXIDE STRESS-ACTIVATED HISTIDINE KINASE MAK3"/>
    <property type="match status" value="1"/>
</dbReference>
<dbReference type="Gene3D" id="3.30.450.20">
    <property type="entry name" value="PAS domain"/>
    <property type="match status" value="1"/>
</dbReference>
<dbReference type="Gene3D" id="3.30.565.10">
    <property type="entry name" value="Histidine kinase-like ATPase, C-terminal domain"/>
    <property type="match status" value="1"/>
</dbReference>
<organism evidence="13 14">
    <name type="scientific">Bradyrhizobium niftali</name>
    <dbReference type="NCBI Taxonomy" id="2560055"/>
    <lineage>
        <taxon>Bacteria</taxon>
        <taxon>Pseudomonadati</taxon>
        <taxon>Pseudomonadota</taxon>
        <taxon>Alphaproteobacteria</taxon>
        <taxon>Hyphomicrobiales</taxon>
        <taxon>Nitrobacteraceae</taxon>
        <taxon>Bradyrhizobium</taxon>
    </lineage>
</organism>
<dbReference type="SMART" id="SM00387">
    <property type="entry name" value="HATPase_c"/>
    <property type="match status" value="1"/>
</dbReference>
<dbReference type="InterPro" id="IPR035965">
    <property type="entry name" value="PAS-like_dom_sf"/>
</dbReference>
<name>A0A4Y9M0A8_9BRAD</name>
<evidence type="ECO:0000256" key="2">
    <source>
        <dbReference type="ARBA" id="ARBA00012438"/>
    </source>
</evidence>
<reference evidence="13 14" key="1">
    <citation type="submission" date="2019-03" db="EMBL/GenBank/DDBJ databases">
        <title>Bradyrhizobium diversity isolated from nodules of Chamaecrista fasciculata.</title>
        <authorList>
            <person name="Klepa M.S."/>
            <person name="Urquiaga M.O."/>
            <person name="Hungria M."/>
            <person name="Delamuta J.R."/>
        </authorList>
    </citation>
    <scope>NUCLEOTIDE SEQUENCE [LARGE SCALE GENOMIC DNA]</scope>
    <source>
        <strain evidence="13 14">CNPSo 3448</strain>
    </source>
</reference>
<keyword evidence="7" id="KW-0418">Kinase</keyword>
<keyword evidence="10" id="KW-1133">Transmembrane helix</keyword>
<dbReference type="FunFam" id="3.30.565.10:FF:000042">
    <property type="entry name" value="Two-component sensor histidine kinase KdpD"/>
    <property type="match status" value="1"/>
</dbReference>
<dbReference type="FunFam" id="1.10.287.130:FF:000055">
    <property type="entry name" value="Two-component sensor histidine kinase"/>
    <property type="match status" value="1"/>
</dbReference>
<dbReference type="InterPro" id="IPR000014">
    <property type="entry name" value="PAS"/>
</dbReference>
<dbReference type="Pfam" id="PF00512">
    <property type="entry name" value="HisKA"/>
    <property type="match status" value="1"/>
</dbReference>
<evidence type="ECO:0000256" key="10">
    <source>
        <dbReference type="SAM" id="Phobius"/>
    </source>
</evidence>
<dbReference type="InterPro" id="IPR003661">
    <property type="entry name" value="HisK_dim/P_dom"/>
</dbReference>
<dbReference type="InterPro" id="IPR003594">
    <property type="entry name" value="HATPase_dom"/>
</dbReference>
<proteinExistence type="predicted"/>
<dbReference type="SUPFAM" id="SSF47384">
    <property type="entry name" value="Homodimeric domain of signal transducing histidine kinase"/>
    <property type="match status" value="1"/>
</dbReference>
<keyword evidence="10" id="KW-0812">Transmembrane</keyword>